<feature type="domain" description="Ig-like" evidence="17">
    <location>
        <begin position="712"/>
        <end position="806"/>
    </location>
</feature>
<dbReference type="Pfam" id="PF07679">
    <property type="entry name" value="I-set"/>
    <property type="match status" value="3"/>
</dbReference>
<evidence type="ECO:0000256" key="5">
    <source>
        <dbReference type="ARBA" id="ARBA00022737"/>
    </source>
</evidence>
<dbReference type="GO" id="GO:0030154">
    <property type="term" value="P:cell differentiation"/>
    <property type="evidence" value="ECO:0007669"/>
    <property type="project" value="UniProtKB-ARBA"/>
</dbReference>
<dbReference type="PANTHER" id="PTHR44170:SF56">
    <property type="entry name" value="FIBRONECTIN TYPE-III DOMAIN-CONTAINING PROTEIN"/>
    <property type="match status" value="1"/>
</dbReference>
<feature type="domain" description="Fibronectin type-III" evidence="18">
    <location>
        <begin position="1512"/>
        <end position="1618"/>
    </location>
</feature>
<evidence type="ECO:0000313" key="20">
    <source>
        <dbReference type="RefSeq" id="XP_028968106.1"/>
    </source>
</evidence>
<evidence type="ECO:0000256" key="4">
    <source>
        <dbReference type="ARBA" id="ARBA00022729"/>
    </source>
</evidence>
<keyword evidence="19" id="KW-1185">Reference proteome</keyword>
<feature type="domain" description="Ig-like" evidence="17">
    <location>
        <begin position="526"/>
        <end position="608"/>
    </location>
</feature>
<dbReference type="InterPro" id="IPR013098">
    <property type="entry name" value="Ig_I-set"/>
</dbReference>
<keyword evidence="7" id="KW-0524">Neurogenesis</keyword>
<reference evidence="20" key="1">
    <citation type="submission" date="2025-08" db="UniProtKB">
        <authorList>
            <consortium name="RefSeq"/>
        </authorList>
    </citation>
    <scope>IDENTIFICATION</scope>
</reference>
<keyword evidence="2" id="KW-1003">Cell membrane</keyword>
<dbReference type="CDD" id="cd00063">
    <property type="entry name" value="FN3"/>
    <property type="match status" value="6"/>
</dbReference>
<evidence type="ECO:0000259" key="18">
    <source>
        <dbReference type="PROSITE" id="PS50853"/>
    </source>
</evidence>
<dbReference type="FunFam" id="2.60.40.10:FF:000120">
    <property type="entry name" value="Down syndrome cell adhesion molecule like 1"/>
    <property type="match status" value="1"/>
</dbReference>
<keyword evidence="3 16" id="KW-0812">Transmembrane</keyword>
<dbReference type="Gene3D" id="2.60.40.10">
    <property type="entry name" value="Immunoglobulins"/>
    <property type="match status" value="16"/>
</dbReference>
<keyword evidence="8 16" id="KW-1133">Transmembrane helix</keyword>
<dbReference type="PANTHER" id="PTHR44170">
    <property type="entry name" value="PROTEIN SIDEKICK"/>
    <property type="match status" value="1"/>
</dbReference>
<dbReference type="InterPro" id="IPR007110">
    <property type="entry name" value="Ig-like_dom"/>
</dbReference>
<dbReference type="FunFam" id="2.60.40.10:FF:000104">
    <property type="entry name" value="Down syndrome cell adhesion molecule b"/>
    <property type="match status" value="1"/>
</dbReference>
<feature type="domain" description="Fibronectin type-III" evidence="18">
    <location>
        <begin position="1122"/>
        <end position="1216"/>
    </location>
</feature>
<dbReference type="GeneID" id="100899086"/>
<evidence type="ECO:0000256" key="14">
    <source>
        <dbReference type="ARBA" id="ARBA00034103"/>
    </source>
</evidence>
<feature type="domain" description="Ig-like" evidence="17">
    <location>
        <begin position="1312"/>
        <end position="1404"/>
    </location>
</feature>
<dbReference type="GO" id="GO:0045202">
    <property type="term" value="C:synapse"/>
    <property type="evidence" value="ECO:0007669"/>
    <property type="project" value="UniProtKB-SubCell"/>
</dbReference>
<evidence type="ECO:0000256" key="15">
    <source>
        <dbReference type="SAM" id="MobiDB-lite"/>
    </source>
</evidence>
<dbReference type="PROSITE" id="PS50835">
    <property type="entry name" value="IG_LIKE"/>
    <property type="match status" value="9"/>
</dbReference>
<evidence type="ECO:0000256" key="11">
    <source>
        <dbReference type="ARBA" id="ARBA00023157"/>
    </source>
</evidence>
<dbReference type="InterPro" id="IPR003961">
    <property type="entry name" value="FN3_dom"/>
</dbReference>
<protein>
    <submittedName>
        <fullName evidence="20">Down syndrome cell adhesion molecule-like protein Dscam2</fullName>
    </submittedName>
</protein>
<dbReference type="Pfam" id="PF13927">
    <property type="entry name" value="Ig_3"/>
    <property type="match status" value="5"/>
</dbReference>
<keyword evidence="12" id="KW-0325">Glycoprotein</keyword>
<dbReference type="Proteomes" id="UP000694867">
    <property type="component" value="Unplaced"/>
</dbReference>
<feature type="domain" description="Ig-like" evidence="17">
    <location>
        <begin position="333"/>
        <end position="421"/>
    </location>
</feature>
<dbReference type="InterPro" id="IPR056754">
    <property type="entry name" value="DSCAM/DSCAML_C"/>
</dbReference>
<dbReference type="SMART" id="SM00408">
    <property type="entry name" value="IGc2"/>
    <property type="match status" value="9"/>
</dbReference>
<dbReference type="FunFam" id="2.60.40.10:FF:000028">
    <property type="entry name" value="Neuronal cell adhesion molecule"/>
    <property type="match status" value="1"/>
</dbReference>
<dbReference type="GO" id="GO:0005886">
    <property type="term" value="C:plasma membrane"/>
    <property type="evidence" value="ECO:0007669"/>
    <property type="project" value="UniProtKB-SubCell"/>
</dbReference>
<evidence type="ECO:0000256" key="16">
    <source>
        <dbReference type="SAM" id="Phobius"/>
    </source>
</evidence>
<dbReference type="PROSITE" id="PS50853">
    <property type="entry name" value="FN3"/>
    <property type="match status" value="6"/>
</dbReference>
<keyword evidence="10 16" id="KW-0472">Membrane</keyword>
<dbReference type="Pfam" id="PF25059">
    <property type="entry name" value="FN3_DSCAM-DSCAML_C"/>
    <property type="match status" value="1"/>
</dbReference>
<evidence type="ECO:0000256" key="8">
    <source>
        <dbReference type="ARBA" id="ARBA00022989"/>
    </source>
</evidence>
<feature type="domain" description="Fibronectin type-III" evidence="18">
    <location>
        <begin position="908"/>
        <end position="1010"/>
    </location>
</feature>
<feature type="domain" description="Fibronectin type-III" evidence="18">
    <location>
        <begin position="1220"/>
        <end position="1317"/>
    </location>
</feature>
<dbReference type="SUPFAM" id="SSF48726">
    <property type="entry name" value="Immunoglobulin"/>
    <property type="match status" value="9"/>
</dbReference>
<dbReference type="GO" id="GO:0007399">
    <property type="term" value="P:nervous system development"/>
    <property type="evidence" value="ECO:0007669"/>
    <property type="project" value="UniProtKB-KW"/>
</dbReference>
<feature type="domain" description="Ig-like" evidence="17">
    <location>
        <begin position="427"/>
        <end position="523"/>
    </location>
</feature>
<keyword evidence="5" id="KW-0677">Repeat</keyword>
<feature type="domain" description="Ig-like" evidence="17">
    <location>
        <begin position="617"/>
        <end position="707"/>
    </location>
</feature>
<evidence type="ECO:0000256" key="9">
    <source>
        <dbReference type="ARBA" id="ARBA00023018"/>
    </source>
</evidence>
<dbReference type="FunFam" id="2.60.40.10:FF:000333">
    <property type="entry name" value="Down syndrome cell adhesion molecule"/>
    <property type="match status" value="1"/>
</dbReference>
<keyword evidence="4" id="KW-0732">Signal</keyword>
<evidence type="ECO:0000313" key="19">
    <source>
        <dbReference type="Proteomes" id="UP000694867"/>
    </source>
</evidence>
<feature type="domain" description="Fibronectin type-III" evidence="18">
    <location>
        <begin position="1015"/>
        <end position="1117"/>
    </location>
</feature>
<feature type="domain" description="Ig-like" evidence="17">
    <location>
        <begin position="28"/>
        <end position="129"/>
    </location>
</feature>
<sequence length="1934" mass="212118">MSAGQENGADSDSVAVSGSISDNDVLGPHLVSEFSSASVKFSNSTGHVLDCQVRGQPPPSVRWFYLTSSGFEQEVSPVDRLRTIVTSNGSLVFPPFQAVQFRPDVHNVAYRCRASNIFGSIASTVIHVTAIVEQYFEVQVYDEFTIAGNTAVLRCHVPSFVRDYIVVTGWQAKPPTSPKVQPIDNDGRYSIFSTGELHVRNVQTSDGLTNFRCVTKHLLTGETKLSSYGRLIVTDLKINVPPKMTDIKGAVIASAGEDLELPCAAQAFPAPKYAWYKAMGESLTTLPSHRYLLKGGSLLLQKVRSSDAGKYVCIVSNPVGEERAFTSLQVTAPLRVALVPHVLTVHIGKSAVLNCSVSENHVEVIQWLKDGQPIPSSERFEFLSNNRILHINSIQRHDGGMYQCLVTDNQGATAQGTAQLTLGDSAPVIVESFKSVTLKVAEAVTLKCSATGSPAPSLNWFLDGDQIFPNRGRFPINSFGVPGDSRSVVSYVNISRAQVEDSGMWTCEATNSAGSVLFSDRVNVHGNLAIRPMANTSAVAGKDVVLHCRVTGYPIESIVWSKGARPLPLHHRQKVFPNGTLIIFSVTTEDAGQYSCFARGNDNNATASLFMIVKVPPLIERFAFDENLYEGMRTRVYCNIARGDQPISIKWLKNGQPLNSGAQLQVRTLDTFSLALVIDSLNPAHNGNYTCMASNDAAVVNSTAQLLVHVPPHWVREPKDSSAVEGHSIHIDCMATGHPMPRIIWQRGGVDRQSSEYKQILSGPDYQIFENGTLRISIVRYQDRGPYLCQAANGVGSGLSTVVQLNVQVPARIEHAVHNNTVKLNDKMALNCPVRGDLPIRVKWSKNGQLLTKESNLYGVHEKTSAHGLISSLIVHKVVRSDSGTFTCSVSNNFGNDEMQVRLYVQEPPEPVEGFNITSVSSRSVNVVWREPYNGNSPLIYYVIQHKNSTDVPWESGRVVNVTVPASEQTSWTVRSLSPDTIYYFRISAVNEIGVGAPSTNLVKMRTEEEVPAGPPTNVYVQAVGPNSLRVSWNPPVDELRNGKIRGYYVGYKLHNSSELHLYKTIDANSMKNGGMLGECFLNNLRKFTKYSILLQAYNSIGAGPRSDEIVVSTAEDVPQLAPTGVFCHPLSTNSIKVSWNALDASKLNGILRGYQVIYQLVDSLKIGQRDSDEVATSLLVDGLEVFTNYSIRVAGISGGGVGQQSEPVFCKTHESIPEEPEDIKALVLAPDAIILSWRPPRRPNGIIQSYTVYGRLKDNNSKDSSRRVSVPAGQLFHEMRNLRSGQRFEFWVSASTAVGEGPPSKKALQTPDVKAPARVASFSRAVSVVQKQDVELDCRIAGLPLPQRTWKVNERIISSGSPRIKFLGTGAIRIENVKDSDAANYSCHVSNSYGKDHVEYHLSIASDPSTVLPPKPHDVEVVRTSYNSVILSWLRKNTSSPISHFELHYSREAGSWDKVKVPAGEGASKRMSHELMGLYCGTQYHLYLVAHNPSGHSEASETVSAKTLGDKPRSPKKEYFIVSNSTSLTLRPSSWDDGGCPISHLTIEYCPRSSSSNHNQWIVVSRNLSPDEGPMTLHDLKPETWYSVRVTATNDAGSTVAEFPVRTFSNSHVTPELMVHDQSYEELALVVPLVVIVLVIVAGVLTSAALLFCCKNKATALAFFKPQGMSVMQRESLSISPADTALMEAKANQEVTRQLCLGLGSPNRRIAPSAMQHAGSMDDLSSFGVYDDLQKPGVVQNNQVSQQTLSMLTSPHLAGAGKPLMMTATLNRHKRRPPPFSKAVSNDDILCEKSNTAQSNHYDNPRSKNWENGTASNSRPFLLSGGHECKPIAMEIFDYEAPNMPKKDLRTHTMASTSWRDADRFEPRARMDDHFYFDNEDCTTKFDGESSCDGAEQSHDSGASDDATSRGDANSAYFSSYRVVLPPQERKFL</sequence>
<feature type="domain" description="Ig-like" evidence="17">
    <location>
        <begin position="810"/>
        <end position="904"/>
    </location>
</feature>
<dbReference type="GO" id="GO:0098609">
    <property type="term" value="P:cell-cell adhesion"/>
    <property type="evidence" value="ECO:0007669"/>
    <property type="project" value="TreeGrafter"/>
</dbReference>
<keyword evidence="9" id="KW-0770">Synapse</keyword>
<dbReference type="InterPro" id="IPR036179">
    <property type="entry name" value="Ig-like_dom_sf"/>
</dbReference>
<comment type="subcellular location">
    <subcellularLocation>
        <location evidence="1">Cell membrane</location>
        <topology evidence="1">Single-pass type I membrane protein</topology>
    </subcellularLocation>
    <subcellularLocation>
        <location evidence="14">Synapse</location>
    </subcellularLocation>
</comment>
<dbReference type="SUPFAM" id="SSF49265">
    <property type="entry name" value="Fibronectin type III"/>
    <property type="match status" value="3"/>
</dbReference>
<dbReference type="KEGG" id="goe:100899086"/>
<dbReference type="InterPro" id="IPR013783">
    <property type="entry name" value="Ig-like_fold"/>
</dbReference>
<evidence type="ECO:0000256" key="6">
    <source>
        <dbReference type="ARBA" id="ARBA00022889"/>
    </source>
</evidence>
<proteinExistence type="predicted"/>
<evidence type="ECO:0000256" key="13">
    <source>
        <dbReference type="ARBA" id="ARBA00023319"/>
    </source>
</evidence>
<feature type="region of interest" description="Disordered" evidence="15">
    <location>
        <begin position="1795"/>
        <end position="1816"/>
    </location>
</feature>
<evidence type="ECO:0000256" key="12">
    <source>
        <dbReference type="ARBA" id="ARBA00023180"/>
    </source>
</evidence>
<keyword evidence="6" id="KW-0130">Cell adhesion</keyword>
<feature type="domain" description="Ig-like" evidence="17">
    <location>
        <begin position="242"/>
        <end position="331"/>
    </location>
</feature>
<evidence type="ECO:0000256" key="1">
    <source>
        <dbReference type="ARBA" id="ARBA00004251"/>
    </source>
</evidence>
<gene>
    <name evidence="20" type="primary">LOC100899086</name>
</gene>
<keyword evidence="11" id="KW-1015">Disulfide bond</keyword>
<dbReference type="Pfam" id="PF00041">
    <property type="entry name" value="fn3"/>
    <property type="match status" value="5"/>
</dbReference>
<keyword evidence="13" id="KW-0393">Immunoglobulin domain</keyword>
<evidence type="ECO:0000259" key="17">
    <source>
        <dbReference type="PROSITE" id="PS50835"/>
    </source>
</evidence>
<dbReference type="RefSeq" id="XP_028968106.1">
    <property type="nucleotide sequence ID" value="XM_029112273.1"/>
</dbReference>
<feature type="region of interest" description="Disordered" evidence="15">
    <location>
        <begin position="1889"/>
        <end position="1912"/>
    </location>
</feature>
<evidence type="ECO:0000256" key="7">
    <source>
        <dbReference type="ARBA" id="ARBA00022902"/>
    </source>
</evidence>
<evidence type="ECO:0000256" key="2">
    <source>
        <dbReference type="ARBA" id="ARBA00022475"/>
    </source>
</evidence>
<dbReference type="SMART" id="SM00409">
    <property type="entry name" value="IG"/>
    <property type="match status" value="9"/>
</dbReference>
<evidence type="ECO:0000256" key="10">
    <source>
        <dbReference type="ARBA" id="ARBA00023136"/>
    </source>
</evidence>
<dbReference type="FunFam" id="2.60.40.10:FF:000017">
    <property type="entry name" value="Down syndrome cell adhesion molecule b"/>
    <property type="match status" value="1"/>
</dbReference>
<dbReference type="InterPro" id="IPR003598">
    <property type="entry name" value="Ig_sub2"/>
</dbReference>
<name>A0AAJ7SG38_9ACAR</name>
<feature type="transmembrane region" description="Helical" evidence="16">
    <location>
        <begin position="1628"/>
        <end position="1654"/>
    </location>
</feature>
<accession>A0AAJ7SG38</accession>
<organism evidence="19 20">
    <name type="scientific">Galendromus occidentalis</name>
    <name type="common">western predatory mite</name>
    <dbReference type="NCBI Taxonomy" id="34638"/>
    <lineage>
        <taxon>Eukaryota</taxon>
        <taxon>Metazoa</taxon>
        <taxon>Ecdysozoa</taxon>
        <taxon>Arthropoda</taxon>
        <taxon>Chelicerata</taxon>
        <taxon>Arachnida</taxon>
        <taxon>Acari</taxon>
        <taxon>Parasitiformes</taxon>
        <taxon>Mesostigmata</taxon>
        <taxon>Gamasina</taxon>
        <taxon>Phytoseioidea</taxon>
        <taxon>Phytoseiidae</taxon>
        <taxon>Typhlodrominae</taxon>
        <taxon>Galendromus</taxon>
    </lineage>
</organism>
<dbReference type="InterPro" id="IPR036116">
    <property type="entry name" value="FN3_sf"/>
</dbReference>
<evidence type="ECO:0000256" key="3">
    <source>
        <dbReference type="ARBA" id="ARBA00022692"/>
    </source>
</evidence>
<dbReference type="GO" id="GO:0009653">
    <property type="term" value="P:anatomical structure morphogenesis"/>
    <property type="evidence" value="ECO:0007669"/>
    <property type="project" value="UniProtKB-ARBA"/>
</dbReference>
<dbReference type="SMART" id="SM00060">
    <property type="entry name" value="FN3"/>
    <property type="match status" value="6"/>
</dbReference>
<dbReference type="InterPro" id="IPR003599">
    <property type="entry name" value="Ig_sub"/>
</dbReference>
<feature type="domain" description="Fibronectin type-III" evidence="18">
    <location>
        <begin position="1416"/>
        <end position="1511"/>
    </location>
</feature>